<sequence length="542" mass="62438">MKKKLLKYEPLYILISYAILALLMYWTIRADFVWYGDDTYYHFLRIIGLSDNFKHGLLQSGVSTSFFGKIGYGQYIFYPWITLIPFSFFKLLTASWIQAYYLGLMFYFFVSFLISHYVMKKFSNSTFQAVIFAVVYNFSTYRLIDFFSRAAIGEYLATIFLPLCFLGFYELFFGDNKNWKILAIGMSLIIFSHILTTFMCLLIFVLILIIFSPKVKLSKNRLLDFGKAVGTTILATLIFTVPFIIEEFSQDYGIPGQQALKGKSLLSLITSSFLNTSGRSFEGHIYNIGLILILALLLGIIIFKKFDFTTKAIFTLAILTFIMSSSFFPWKFLQNTPIGVIQFPFRNLIFATLFSSIIAAKSLSILIKNNHFSITIAVISVTLISGSLWYSSFNKSLVNSFISQDNLVITEKMVNRHNIPENYLDQYIPKKVQKYLPEIKQHLGYINGKKFLQIPGIRNSTNYFELANIKKGDVVDLPYVRYRFTKIRLNGSVEDLLPSKRGTVRFVAPTDFNKLKIQINYDVPAFQLIFVISLLAWLFLII</sequence>
<name>A0A2K9HIT9_9LACO</name>
<reference evidence="2 3" key="1">
    <citation type="submission" date="2016-12" db="EMBL/GenBank/DDBJ databases">
        <title>The whole genome sequencing and assembly of Lactobacillus alimentarius DSM 20249T strain.</title>
        <authorList>
            <person name="Lee Y.-J."/>
            <person name="Yi H."/>
            <person name="Bahn Y.-S."/>
            <person name="Kim J.F."/>
            <person name="Lee D.-W."/>
        </authorList>
    </citation>
    <scope>NUCLEOTIDE SEQUENCE [LARGE SCALE GENOMIC DNA]</scope>
    <source>
        <strain evidence="2 3">DSM 20249</strain>
    </source>
</reference>
<feature type="transmembrane region" description="Helical" evidence="1">
    <location>
        <begin position="12"/>
        <end position="28"/>
    </location>
</feature>
<proteinExistence type="predicted"/>
<accession>A0A2K9HIT9</accession>
<organism evidence="2 3">
    <name type="scientific">Companilactobacillus alimentarius DSM 20249</name>
    <dbReference type="NCBI Taxonomy" id="1423720"/>
    <lineage>
        <taxon>Bacteria</taxon>
        <taxon>Bacillati</taxon>
        <taxon>Bacillota</taxon>
        <taxon>Bacilli</taxon>
        <taxon>Lactobacillales</taxon>
        <taxon>Lactobacillaceae</taxon>
        <taxon>Companilactobacillus</taxon>
    </lineage>
</organism>
<feature type="transmembrane region" description="Helical" evidence="1">
    <location>
        <begin position="372"/>
        <end position="390"/>
    </location>
</feature>
<dbReference type="RefSeq" id="WP_057737733.1">
    <property type="nucleotide sequence ID" value="NZ_AZDQ01000006.1"/>
</dbReference>
<evidence type="ECO:0008006" key="4">
    <source>
        <dbReference type="Google" id="ProtNLM"/>
    </source>
</evidence>
<feature type="transmembrane region" description="Helical" evidence="1">
    <location>
        <begin position="181"/>
        <end position="210"/>
    </location>
</feature>
<evidence type="ECO:0000256" key="1">
    <source>
        <dbReference type="SAM" id="Phobius"/>
    </source>
</evidence>
<keyword evidence="1" id="KW-1133">Transmembrane helix</keyword>
<feature type="transmembrane region" description="Helical" evidence="1">
    <location>
        <begin position="151"/>
        <end position="169"/>
    </location>
</feature>
<feature type="transmembrane region" description="Helical" evidence="1">
    <location>
        <begin position="99"/>
        <end position="119"/>
    </location>
</feature>
<dbReference type="OrthoDB" id="9784157at2"/>
<feature type="transmembrane region" description="Helical" evidence="1">
    <location>
        <begin position="75"/>
        <end position="92"/>
    </location>
</feature>
<keyword evidence="1" id="KW-0812">Transmembrane</keyword>
<feature type="transmembrane region" description="Helical" evidence="1">
    <location>
        <begin position="523"/>
        <end position="541"/>
    </location>
</feature>
<evidence type="ECO:0000313" key="3">
    <source>
        <dbReference type="Proteomes" id="UP000234653"/>
    </source>
</evidence>
<keyword evidence="3" id="KW-1185">Reference proteome</keyword>
<feature type="transmembrane region" description="Helical" evidence="1">
    <location>
        <begin position="222"/>
        <end position="245"/>
    </location>
</feature>
<evidence type="ECO:0000313" key="2">
    <source>
        <dbReference type="EMBL" id="AUI72449.1"/>
    </source>
</evidence>
<dbReference type="EMBL" id="CP018867">
    <property type="protein sequence ID" value="AUI72449.1"/>
    <property type="molecule type" value="Genomic_DNA"/>
</dbReference>
<gene>
    <name evidence="2" type="ORF">LA20249_09775</name>
</gene>
<protein>
    <recommendedName>
        <fullName evidence="4">Membrane protein 6-pyruvoyl-tetrahydropterin synthase-related domain-containing protein</fullName>
    </recommendedName>
</protein>
<feature type="transmembrane region" description="Helical" evidence="1">
    <location>
        <begin position="312"/>
        <end position="332"/>
    </location>
</feature>
<dbReference type="AlphaFoldDB" id="A0A2K9HIT9"/>
<dbReference type="Proteomes" id="UP000234653">
    <property type="component" value="Chromosome"/>
</dbReference>
<dbReference type="KEGG" id="lali:LA20249_09775"/>
<feature type="transmembrane region" description="Helical" evidence="1">
    <location>
        <begin position="284"/>
        <end position="303"/>
    </location>
</feature>
<keyword evidence="1" id="KW-0472">Membrane</keyword>
<dbReference type="STRING" id="1423720.FC67_GL000121"/>
<feature type="transmembrane region" description="Helical" evidence="1">
    <location>
        <begin position="338"/>
        <end position="360"/>
    </location>
</feature>
<feature type="transmembrane region" description="Helical" evidence="1">
    <location>
        <begin position="125"/>
        <end position="144"/>
    </location>
</feature>